<dbReference type="EMBL" id="MFMZ01000024">
    <property type="protein sequence ID" value="OGG91007.1"/>
    <property type="molecule type" value="Genomic_DNA"/>
</dbReference>
<dbReference type="Proteomes" id="UP000177998">
    <property type="component" value="Unassembled WGS sequence"/>
</dbReference>
<evidence type="ECO:0000313" key="1">
    <source>
        <dbReference type="EMBL" id="OGG91007.1"/>
    </source>
</evidence>
<comment type="caution">
    <text evidence="1">The sequence shown here is derived from an EMBL/GenBank/DDBJ whole genome shotgun (WGS) entry which is preliminary data.</text>
</comment>
<sequence length="70" mass="8117">MRNEPNKGFSSSSEKDFYPRNLGKLKNNPVVRVININLLAMDFIFCKRLGNRLMQWGCFLLARKLATQLV</sequence>
<organism evidence="1 2">
    <name type="scientific">Candidatus Kuenenbacteria bacterium RIFCSPLOWO2_02_FULL_42_16</name>
    <dbReference type="NCBI Taxonomy" id="1798564"/>
    <lineage>
        <taxon>Bacteria</taxon>
        <taxon>Candidatus Kueneniibacteriota</taxon>
    </lineage>
</organism>
<evidence type="ECO:0000313" key="2">
    <source>
        <dbReference type="Proteomes" id="UP000177998"/>
    </source>
</evidence>
<protein>
    <submittedName>
        <fullName evidence="1">Uncharacterized protein</fullName>
    </submittedName>
</protein>
<dbReference type="AlphaFoldDB" id="A0A1F6FYR5"/>
<reference evidence="1 2" key="1">
    <citation type="journal article" date="2016" name="Nat. Commun.">
        <title>Thousands of microbial genomes shed light on interconnected biogeochemical processes in an aquifer system.</title>
        <authorList>
            <person name="Anantharaman K."/>
            <person name="Brown C.T."/>
            <person name="Hug L.A."/>
            <person name="Sharon I."/>
            <person name="Castelle C.J."/>
            <person name="Probst A.J."/>
            <person name="Thomas B.C."/>
            <person name="Singh A."/>
            <person name="Wilkins M.J."/>
            <person name="Karaoz U."/>
            <person name="Brodie E.L."/>
            <person name="Williams K.H."/>
            <person name="Hubbard S.S."/>
            <person name="Banfield J.F."/>
        </authorList>
    </citation>
    <scope>NUCLEOTIDE SEQUENCE [LARGE SCALE GENOMIC DNA]</scope>
</reference>
<gene>
    <name evidence="1" type="ORF">A3H55_01185</name>
</gene>
<name>A0A1F6FYR5_9BACT</name>
<proteinExistence type="predicted"/>
<accession>A0A1F6FYR5</accession>